<evidence type="ECO:0000313" key="4">
    <source>
        <dbReference type="WBParaSite" id="ACRNAN_scaffold413.g24457.t1"/>
    </source>
</evidence>
<dbReference type="SUPFAM" id="SSF81778">
    <property type="entry name" value="Crustacean CHH/MIH/GIH neurohormone"/>
    <property type="match status" value="1"/>
</dbReference>
<dbReference type="Proteomes" id="UP000887540">
    <property type="component" value="Unplaced"/>
</dbReference>
<protein>
    <submittedName>
        <fullName evidence="4">Uncharacterized protein</fullName>
    </submittedName>
</protein>
<dbReference type="WBParaSite" id="ACRNAN_scaffold413.g24457.t1">
    <property type="protein sequence ID" value="ACRNAN_scaffold413.g24457.t1"/>
    <property type="gene ID" value="ACRNAN_scaffold413.g24457"/>
</dbReference>
<keyword evidence="3" id="KW-1185">Reference proteome</keyword>
<proteinExistence type="inferred from homology"/>
<evidence type="ECO:0000256" key="1">
    <source>
        <dbReference type="ARBA" id="ARBA00005447"/>
    </source>
</evidence>
<sequence>MCILSSILLFLALPICYAEARTPLELPIQDSIRSEQDECNAVKNKPLQAVMDRVCELCHDMYSHQIVNMRALC</sequence>
<evidence type="ECO:0000256" key="2">
    <source>
        <dbReference type="SAM" id="SignalP"/>
    </source>
</evidence>
<accession>A0A914DWD9</accession>
<reference evidence="4" key="1">
    <citation type="submission" date="2022-11" db="UniProtKB">
        <authorList>
            <consortium name="WormBaseParasite"/>
        </authorList>
    </citation>
    <scope>IDENTIFICATION</scope>
</reference>
<organism evidence="3 4">
    <name type="scientific">Acrobeloides nanus</name>
    <dbReference type="NCBI Taxonomy" id="290746"/>
    <lineage>
        <taxon>Eukaryota</taxon>
        <taxon>Metazoa</taxon>
        <taxon>Ecdysozoa</taxon>
        <taxon>Nematoda</taxon>
        <taxon>Chromadorea</taxon>
        <taxon>Rhabditida</taxon>
        <taxon>Tylenchina</taxon>
        <taxon>Cephalobomorpha</taxon>
        <taxon>Cephaloboidea</taxon>
        <taxon>Cephalobidae</taxon>
        <taxon>Acrobeloides</taxon>
    </lineage>
</organism>
<dbReference type="AlphaFoldDB" id="A0A914DWD9"/>
<dbReference type="InterPro" id="IPR035957">
    <property type="entry name" value="Crust_neurohorm_sf"/>
</dbReference>
<comment type="similarity">
    <text evidence="1">Belongs to the arthropod CHH/MIH/GIH/VIH hormone family.</text>
</comment>
<name>A0A914DWD9_9BILA</name>
<dbReference type="Gene3D" id="1.10.2010.10">
    <property type="entry name" value="Crustacean CHH/MIH/GIH neurohormone"/>
    <property type="match status" value="1"/>
</dbReference>
<feature type="signal peptide" evidence="2">
    <location>
        <begin position="1"/>
        <end position="20"/>
    </location>
</feature>
<evidence type="ECO:0000313" key="3">
    <source>
        <dbReference type="Proteomes" id="UP000887540"/>
    </source>
</evidence>
<keyword evidence="2" id="KW-0732">Signal</keyword>
<feature type="chain" id="PRO_5037724069" evidence="2">
    <location>
        <begin position="21"/>
        <end position="73"/>
    </location>
</feature>